<evidence type="ECO:0000313" key="1">
    <source>
        <dbReference type="EMBL" id="QSS64847.1"/>
    </source>
</evidence>
<reference evidence="1" key="1">
    <citation type="submission" date="2021-01" db="EMBL/GenBank/DDBJ databases">
        <title>Chromosome-level genome assembly of a human fungal pathogen reveals clustering of transcriptionally co-regulated genes.</title>
        <authorList>
            <person name="Voorhies M."/>
            <person name="Cohen S."/>
            <person name="Shea T.P."/>
            <person name="Petrus S."/>
            <person name="Munoz J.F."/>
            <person name="Poplawski S."/>
            <person name="Goldman W.E."/>
            <person name="Michael T."/>
            <person name="Cuomo C.A."/>
            <person name="Sil A."/>
            <person name="Beyhan S."/>
        </authorList>
    </citation>
    <scope>NUCLEOTIDE SEQUENCE</scope>
    <source>
        <strain evidence="1">WU24</strain>
    </source>
</reference>
<evidence type="ECO:0000313" key="2">
    <source>
        <dbReference type="Proteomes" id="UP000663671"/>
    </source>
</evidence>
<proteinExistence type="predicted"/>
<organism evidence="1 2">
    <name type="scientific">Ajellomyces capsulatus</name>
    <name type="common">Darling's disease fungus</name>
    <name type="synonym">Histoplasma capsulatum</name>
    <dbReference type="NCBI Taxonomy" id="5037"/>
    <lineage>
        <taxon>Eukaryota</taxon>
        <taxon>Fungi</taxon>
        <taxon>Dikarya</taxon>
        <taxon>Ascomycota</taxon>
        <taxon>Pezizomycotina</taxon>
        <taxon>Eurotiomycetes</taxon>
        <taxon>Eurotiomycetidae</taxon>
        <taxon>Onygenales</taxon>
        <taxon>Ajellomycetaceae</taxon>
        <taxon>Histoplasma</taxon>
    </lineage>
</organism>
<dbReference type="Proteomes" id="UP000663671">
    <property type="component" value="Chromosome 1"/>
</dbReference>
<name>A0A8A1ML98_AJECA</name>
<dbReference type="AlphaFoldDB" id="A0A8A1ML98"/>
<sequence length="139" mass="16249">MLCSKVGLLEERHKRPFAFGSFRVRGEELGSVKVYIYPYCRSMGGCKRWSAGGDFGEIEVVEWWREDAIPKRRRGWKQPTPLLRTWDRSIVKKNNVVRKYQGKRYSIAEALEASNDEHSIWVTVTEEIPYVSLQLRSIP</sequence>
<dbReference type="OrthoDB" id="10468603at2759"/>
<accession>A0A8A1ML98</accession>
<gene>
    <name evidence="1" type="ORF">I7I51_01921</name>
</gene>
<protein>
    <submittedName>
        <fullName evidence="1">Uncharacterized protein</fullName>
    </submittedName>
</protein>
<dbReference type="EMBL" id="CP069114">
    <property type="protein sequence ID" value="QSS64847.1"/>
    <property type="molecule type" value="Genomic_DNA"/>
</dbReference>
<dbReference type="VEuPathDB" id="FungiDB:I7I51_01921"/>